<dbReference type="RefSeq" id="WP_262687111.1">
    <property type="nucleotide sequence ID" value="NZ_JAOQIO010000103.1"/>
</dbReference>
<organism evidence="3 4">
    <name type="scientific">Paenibacillus baimaensis</name>
    <dbReference type="NCBI Taxonomy" id="2982185"/>
    <lineage>
        <taxon>Bacteria</taxon>
        <taxon>Bacillati</taxon>
        <taxon>Bacillota</taxon>
        <taxon>Bacilli</taxon>
        <taxon>Bacillales</taxon>
        <taxon>Paenibacillaceae</taxon>
        <taxon>Paenibacillus</taxon>
    </lineage>
</organism>
<dbReference type="InterPro" id="IPR008972">
    <property type="entry name" value="Cupredoxin"/>
</dbReference>
<dbReference type="InterPro" id="IPR028096">
    <property type="entry name" value="EfeO_Cupredoxin"/>
</dbReference>
<feature type="domain" description="EfeO-type cupredoxin-like" evidence="2">
    <location>
        <begin position="36"/>
        <end position="132"/>
    </location>
</feature>
<sequence>MKKITVLALSICLIFALAACGQKEAAKTPAATTGSTPSASAPAASGAQQVKLTASNFKFDQAEYKVKAGQDVAVTLENKEGLHGVSIDAFKVKLDGTTKTATFKPDKAGTYDIVCSIPCGSGHMTMKSKLIVE</sequence>
<name>A0ABT2UNS1_9BACL</name>
<protein>
    <submittedName>
        <fullName evidence="3">Cupredoxin domain-containing protein</fullName>
    </submittedName>
</protein>
<evidence type="ECO:0000256" key="1">
    <source>
        <dbReference type="SAM" id="SignalP"/>
    </source>
</evidence>
<accession>A0ABT2UNS1</accession>
<evidence type="ECO:0000259" key="2">
    <source>
        <dbReference type="Pfam" id="PF13473"/>
    </source>
</evidence>
<dbReference type="Gene3D" id="2.60.40.420">
    <property type="entry name" value="Cupredoxins - blue copper proteins"/>
    <property type="match status" value="1"/>
</dbReference>
<dbReference type="SUPFAM" id="SSF49503">
    <property type="entry name" value="Cupredoxins"/>
    <property type="match status" value="1"/>
</dbReference>
<feature type="chain" id="PRO_5047372108" evidence="1">
    <location>
        <begin position="19"/>
        <end position="133"/>
    </location>
</feature>
<feature type="signal peptide" evidence="1">
    <location>
        <begin position="1"/>
        <end position="18"/>
    </location>
</feature>
<keyword evidence="4" id="KW-1185">Reference proteome</keyword>
<dbReference type="Pfam" id="PF13473">
    <property type="entry name" value="Cupredoxin_1"/>
    <property type="match status" value="1"/>
</dbReference>
<keyword evidence="1" id="KW-0732">Signal</keyword>
<proteinExistence type="predicted"/>
<dbReference type="EMBL" id="JAOQIO010000103">
    <property type="protein sequence ID" value="MCU6796289.1"/>
    <property type="molecule type" value="Genomic_DNA"/>
</dbReference>
<reference evidence="3 4" key="1">
    <citation type="submission" date="2022-09" db="EMBL/GenBank/DDBJ databases">
        <authorList>
            <person name="Han X.L."/>
            <person name="Wang Q."/>
            <person name="Lu T."/>
        </authorList>
    </citation>
    <scope>NUCLEOTIDE SEQUENCE [LARGE SCALE GENOMIC DNA]</scope>
    <source>
        <strain evidence="3 4">WQ 127069</strain>
    </source>
</reference>
<comment type="caution">
    <text evidence="3">The sequence shown here is derived from an EMBL/GenBank/DDBJ whole genome shotgun (WGS) entry which is preliminary data.</text>
</comment>
<evidence type="ECO:0000313" key="3">
    <source>
        <dbReference type="EMBL" id="MCU6796289.1"/>
    </source>
</evidence>
<dbReference type="Proteomes" id="UP001652445">
    <property type="component" value="Unassembled WGS sequence"/>
</dbReference>
<evidence type="ECO:0000313" key="4">
    <source>
        <dbReference type="Proteomes" id="UP001652445"/>
    </source>
</evidence>
<gene>
    <name evidence="3" type="ORF">OB236_29620</name>
</gene>
<dbReference type="PROSITE" id="PS51257">
    <property type="entry name" value="PROKAR_LIPOPROTEIN"/>
    <property type="match status" value="1"/>
</dbReference>